<evidence type="ECO:0000313" key="5">
    <source>
        <dbReference type="Proteomes" id="UP001597120"/>
    </source>
</evidence>
<feature type="active site" description="Proton donor/acceptor" evidence="2">
    <location>
        <position position="339"/>
    </location>
</feature>
<evidence type="ECO:0000313" key="4">
    <source>
        <dbReference type="EMBL" id="MFD0868499.1"/>
    </source>
</evidence>
<dbReference type="PANTHER" id="PTHR12756">
    <property type="entry name" value="CYTOSOLIC CARBOXYPEPTIDASE"/>
    <property type="match status" value="1"/>
</dbReference>
<comment type="caution">
    <text evidence="4">The sequence shown here is derived from an EMBL/GenBank/DDBJ whole genome shotgun (WGS) entry which is preliminary data.</text>
</comment>
<comment type="similarity">
    <text evidence="2">Belongs to the peptidase M14 family.</text>
</comment>
<proteinExistence type="inferred from homology"/>
<reference evidence="5" key="1">
    <citation type="journal article" date="2019" name="Int. J. Syst. Evol. Microbiol.">
        <title>The Global Catalogue of Microorganisms (GCM) 10K type strain sequencing project: providing services to taxonomists for standard genome sequencing and annotation.</title>
        <authorList>
            <consortium name="The Broad Institute Genomics Platform"/>
            <consortium name="The Broad Institute Genome Sequencing Center for Infectious Disease"/>
            <person name="Wu L."/>
            <person name="Ma J."/>
        </authorList>
    </citation>
    <scope>NUCLEOTIDE SEQUENCE [LARGE SCALE GENOMIC DNA]</scope>
    <source>
        <strain evidence="5">CCUG 57263</strain>
    </source>
</reference>
<dbReference type="RefSeq" id="WP_379286510.1">
    <property type="nucleotide sequence ID" value="NZ_JBHTIU010000013.1"/>
</dbReference>
<dbReference type="Gene3D" id="3.40.630.10">
    <property type="entry name" value="Zn peptidases"/>
    <property type="match status" value="1"/>
</dbReference>
<dbReference type="InterPro" id="IPR050821">
    <property type="entry name" value="Cytosolic_carboxypeptidase"/>
</dbReference>
<dbReference type="PANTHER" id="PTHR12756:SF11">
    <property type="entry name" value="CYTOSOLIC CARBOXYPEPTIDASE 1"/>
    <property type="match status" value="1"/>
</dbReference>
<feature type="domain" description="Peptidase M14" evidence="3">
    <location>
        <begin position="113"/>
        <end position="373"/>
    </location>
</feature>
<dbReference type="EMBL" id="JBHTIU010000013">
    <property type="protein sequence ID" value="MFD0868499.1"/>
    <property type="molecule type" value="Genomic_DNA"/>
</dbReference>
<sequence>MIPLSTASVSIDCRHSGGNIRVLSIEDDLVLLEQDLRDSSNWWFYWNFSAIASSGKTIRFQFVNGEVVGPWGPAVSLDGVNWRWLGEESLLSREAFTYTFRHGGEKAYFCFCIPYQLYHFERYYARIAGRKEVNRGVLTHSEQLRPIPILTLGNRNADRHIFFTARHHACESAPSYMLEGLFDSLLASDSSPVLERFLLHYIPFMDIDGVENGDQGKARIPHDHNRDYIVEPIYRSTGALMNYAEGLKTAVTIDCHSPYKWGDRNDVPFFVKRDSPVKERIEALSGLLEQASGERRDKDAIRHSSAHNISMGEDWNLPGSTTCANFFEGTGASLACSFEFPYFGSGQTAATPDNSRRFGQDFAYALEQFILTM</sequence>
<name>A0ABW3D713_9BACL</name>
<comment type="cofactor">
    <cofactor evidence="1">
        <name>Zn(2+)</name>
        <dbReference type="ChEBI" id="CHEBI:29105"/>
    </cofactor>
</comment>
<accession>A0ABW3D713</accession>
<keyword evidence="5" id="KW-1185">Reference proteome</keyword>
<evidence type="ECO:0000259" key="3">
    <source>
        <dbReference type="PROSITE" id="PS52035"/>
    </source>
</evidence>
<dbReference type="PROSITE" id="PS52035">
    <property type="entry name" value="PEPTIDASE_M14"/>
    <property type="match status" value="1"/>
</dbReference>
<evidence type="ECO:0000256" key="1">
    <source>
        <dbReference type="ARBA" id="ARBA00001947"/>
    </source>
</evidence>
<dbReference type="SUPFAM" id="SSF53187">
    <property type="entry name" value="Zn-dependent exopeptidases"/>
    <property type="match status" value="1"/>
</dbReference>
<dbReference type="Proteomes" id="UP001597120">
    <property type="component" value="Unassembled WGS sequence"/>
</dbReference>
<gene>
    <name evidence="4" type="ORF">ACFQ03_05015</name>
</gene>
<protein>
    <recommendedName>
        <fullName evidence="3">Peptidase M14 domain-containing protein</fullName>
    </recommendedName>
</protein>
<evidence type="ECO:0000256" key="2">
    <source>
        <dbReference type="PROSITE-ProRule" id="PRU01379"/>
    </source>
</evidence>
<dbReference type="InterPro" id="IPR000834">
    <property type="entry name" value="Peptidase_M14"/>
</dbReference>
<dbReference type="Gene3D" id="2.60.40.3120">
    <property type="match status" value="1"/>
</dbReference>
<organism evidence="4 5">
    <name type="scientific">Paenibacillus residui</name>
    <dbReference type="NCBI Taxonomy" id="629724"/>
    <lineage>
        <taxon>Bacteria</taxon>
        <taxon>Bacillati</taxon>
        <taxon>Bacillota</taxon>
        <taxon>Bacilli</taxon>
        <taxon>Bacillales</taxon>
        <taxon>Paenibacillaceae</taxon>
        <taxon>Paenibacillus</taxon>
    </lineage>
</organism>